<gene>
    <name evidence="1" type="ORF">Bhyg_05767</name>
</gene>
<dbReference type="AlphaFoldDB" id="A0A9Q0MZG6"/>
<organism evidence="1 2">
    <name type="scientific">Pseudolycoriella hygida</name>
    <dbReference type="NCBI Taxonomy" id="35572"/>
    <lineage>
        <taxon>Eukaryota</taxon>
        <taxon>Metazoa</taxon>
        <taxon>Ecdysozoa</taxon>
        <taxon>Arthropoda</taxon>
        <taxon>Hexapoda</taxon>
        <taxon>Insecta</taxon>
        <taxon>Pterygota</taxon>
        <taxon>Neoptera</taxon>
        <taxon>Endopterygota</taxon>
        <taxon>Diptera</taxon>
        <taxon>Nematocera</taxon>
        <taxon>Sciaroidea</taxon>
        <taxon>Sciaridae</taxon>
        <taxon>Pseudolycoriella</taxon>
    </lineage>
</organism>
<evidence type="ECO:0000313" key="1">
    <source>
        <dbReference type="EMBL" id="KAJ6640834.1"/>
    </source>
</evidence>
<keyword evidence="2" id="KW-1185">Reference proteome</keyword>
<proteinExistence type="predicted"/>
<accession>A0A9Q0MZG6</accession>
<dbReference type="EMBL" id="WJQU01000002">
    <property type="protein sequence ID" value="KAJ6640834.1"/>
    <property type="molecule type" value="Genomic_DNA"/>
</dbReference>
<dbReference type="Proteomes" id="UP001151699">
    <property type="component" value="Chromosome B"/>
</dbReference>
<reference evidence="1" key="1">
    <citation type="submission" date="2022-07" db="EMBL/GenBank/DDBJ databases">
        <authorList>
            <person name="Trinca V."/>
            <person name="Uliana J.V.C."/>
            <person name="Torres T.T."/>
            <person name="Ward R.J."/>
            <person name="Monesi N."/>
        </authorList>
    </citation>
    <scope>NUCLEOTIDE SEQUENCE</scope>
    <source>
        <strain evidence="1">HSMRA1968</strain>
        <tissue evidence="1">Whole embryos</tissue>
    </source>
</reference>
<sequence length="107" mass="11180">MKHDATYSIHTLGEGSLIAFAKFATVMSNEVIIMGFFATSSPESTQFKWQIKKPRVASGEWGGGDGAVCPAVGDDGPQHDAVTTVLPVATAAADTVTFSTNECSLKA</sequence>
<name>A0A9Q0MZG6_9DIPT</name>
<protein>
    <submittedName>
        <fullName evidence="1">Uncharacterized protein</fullName>
    </submittedName>
</protein>
<evidence type="ECO:0000313" key="2">
    <source>
        <dbReference type="Proteomes" id="UP001151699"/>
    </source>
</evidence>
<comment type="caution">
    <text evidence="1">The sequence shown here is derived from an EMBL/GenBank/DDBJ whole genome shotgun (WGS) entry which is preliminary data.</text>
</comment>